<evidence type="ECO:0000256" key="2">
    <source>
        <dbReference type="ARBA" id="ARBA00022801"/>
    </source>
</evidence>
<proteinExistence type="inferred from homology"/>
<dbReference type="PANTHER" id="PTHR40841">
    <property type="entry name" value="SIDEROPHORE TRIACETYLFUSARININE C ESTERASE"/>
    <property type="match status" value="1"/>
</dbReference>
<name>A0A7Z8K3P5_9CELL</name>
<comment type="similarity">
    <text evidence="1">Belongs to the esterase D family.</text>
</comment>
<reference evidence="3 4" key="1">
    <citation type="submission" date="2019-05" db="EMBL/GenBank/DDBJ databases">
        <title>Genome sequence of Cellulomonas hominis strain CS1.</title>
        <authorList>
            <person name="Belmont J."/>
            <person name="Maclea K.S."/>
        </authorList>
    </citation>
    <scope>NUCLEOTIDE SEQUENCE [LARGE SCALE GENOMIC DNA]</scope>
    <source>
        <strain evidence="3 4">CS1</strain>
    </source>
</reference>
<dbReference type="SUPFAM" id="SSF53474">
    <property type="entry name" value="alpha/beta-Hydrolases"/>
    <property type="match status" value="1"/>
</dbReference>
<sequence>MTGMLHGCLPDTEYLELTARSGRRYGIWLTTPPGYADGTDPLPLVYVVDGNWSVGLTAPLIVTQLDPFLAVAPYVQVSVGYAGEDASDWDTLRNRDLVPPGEPVNEITLSTLVTARDRGLMSQAVVDAYLAELADTRADAFLDFLTHELHPHLTSRLRVSETGHGLFGYSYGGLFALYAWLRDAAPFATFGAGSPGVLAEDSQIFALIDALPERRTDATPARLHLTGNEVEALGPVPVYRRLASQLLAVHDRLQSTDRAPDVSTALLRETHVTGLQASFLSYLKACRSGAEGSGTRGGRARPA</sequence>
<dbReference type="OrthoDB" id="5523653at2"/>
<dbReference type="InterPro" id="IPR029058">
    <property type="entry name" value="AB_hydrolase_fold"/>
</dbReference>
<protein>
    <submittedName>
        <fullName evidence="3">Alpha/beta hydrolase</fullName>
    </submittedName>
</protein>
<dbReference type="InterPro" id="IPR052558">
    <property type="entry name" value="Siderophore_Hydrolase_D"/>
</dbReference>
<dbReference type="Proteomes" id="UP000308121">
    <property type="component" value="Unassembled WGS sequence"/>
</dbReference>
<dbReference type="RefSeq" id="WP_154727753.1">
    <property type="nucleotide sequence ID" value="NZ_SZYE01000002.1"/>
</dbReference>
<dbReference type="AlphaFoldDB" id="A0A7Z8K3P5"/>
<evidence type="ECO:0000313" key="4">
    <source>
        <dbReference type="Proteomes" id="UP000308121"/>
    </source>
</evidence>
<dbReference type="Pfam" id="PF00756">
    <property type="entry name" value="Esterase"/>
    <property type="match status" value="1"/>
</dbReference>
<dbReference type="InterPro" id="IPR000801">
    <property type="entry name" value="Esterase-like"/>
</dbReference>
<evidence type="ECO:0000256" key="1">
    <source>
        <dbReference type="ARBA" id="ARBA00005622"/>
    </source>
</evidence>
<accession>A0A7Z8K3P5</accession>
<gene>
    <name evidence="3" type="ORF">FA014_00460</name>
</gene>
<organism evidence="3 4">
    <name type="scientific">Cellulomonas hominis</name>
    <dbReference type="NCBI Taxonomy" id="156981"/>
    <lineage>
        <taxon>Bacteria</taxon>
        <taxon>Bacillati</taxon>
        <taxon>Actinomycetota</taxon>
        <taxon>Actinomycetes</taxon>
        <taxon>Micrococcales</taxon>
        <taxon>Cellulomonadaceae</taxon>
        <taxon>Cellulomonas</taxon>
    </lineage>
</organism>
<evidence type="ECO:0000313" key="3">
    <source>
        <dbReference type="EMBL" id="TKR27349.1"/>
    </source>
</evidence>
<keyword evidence="2 3" id="KW-0378">Hydrolase</keyword>
<comment type="caution">
    <text evidence="3">The sequence shown here is derived from an EMBL/GenBank/DDBJ whole genome shotgun (WGS) entry which is preliminary data.</text>
</comment>
<dbReference type="GO" id="GO:0016788">
    <property type="term" value="F:hydrolase activity, acting on ester bonds"/>
    <property type="evidence" value="ECO:0007669"/>
    <property type="project" value="TreeGrafter"/>
</dbReference>
<dbReference type="EMBL" id="SZYE01000002">
    <property type="protein sequence ID" value="TKR27349.1"/>
    <property type="molecule type" value="Genomic_DNA"/>
</dbReference>
<dbReference type="Gene3D" id="3.40.50.1820">
    <property type="entry name" value="alpha/beta hydrolase"/>
    <property type="match status" value="1"/>
</dbReference>
<dbReference type="PANTHER" id="PTHR40841:SF2">
    <property type="entry name" value="SIDEROPHORE-DEGRADING ESTERASE (EUROFUNG)"/>
    <property type="match status" value="1"/>
</dbReference>